<dbReference type="Gene3D" id="3.30.360.10">
    <property type="entry name" value="Dihydrodipicolinate Reductase, domain 2"/>
    <property type="match status" value="1"/>
</dbReference>
<proteinExistence type="predicted"/>
<accession>A0A1L8MKS0</accession>
<dbReference type="Pfam" id="PF22725">
    <property type="entry name" value="GFO_IDH_MocA_C3"/>
    <property type="match status" value="1"/>
</dbReference>
<protein>
    <submittedName>
        <fullName evidence="3">NAD(P)-dependent oxidoreductase</fullName>
    </submittedName>
</protein>
<organism evidence="3 4">
    <name type="scientific">Streptococcus bovimastitidis</name>
    <dbReference type="NCBI Taxonomy" id="1856638"/>
    <lineage>
        <taxon>Bacteria</taxon>
        <taxon>Bacillati</taxon>
        <taxon>Bacillota</taxon>
        <taxon>Bacilli</taxon>
        <taxon>Lactobacillales</taxon>
        <taxon>Streptococcaceae</taxon>
        <taxon>Streptococcus</taxon>
    </lineage>
</organism>
<sequence length="328" mass="36150">MKLGIIGTGMIVQEFLPTLVTIPGIEVLGLQGIPQEMEQVKVLADTNGVAHAVSDFEALVALGIDVVYVAVPNFLHVHYSKLALQKGLHVIVEKPATSNEAELIELATLAAENQVFIFEAVTTSYLKGFAKIKEWLPEVGQIKLVQSQYSQYSSRYDAFKEGKILPTFDPQKSGGALMDLNLYNLHLVLGLFGQPEDSHYFPTIERGIDTNGILTLHYPDFQAFCLAAKDSKGMIGAIIQGDKGVIRTSLSPNAIGKVILEKNDGTSLEFEEDNFQNRLLPEFTAFINAINSKDQNFYQEAMARSLMVSQIQTKARIENGIIFPADQK</sequence>
<dbReference type="STRING" id="1856638.A9Q68_08940"/>
<dbReference type="InterPro" id="IPR000683">
    <property type="entry name" value="Gfo/Idh/MocA-like_OxRdtase_N"/>
</dbReference>
<name>A0A1L8MKS0_9STRE</name>
<comment type="caution">
    <text evidence="3">The sequence shown here is derived from an EMBL/GenBank/DDBJ whole genome shotgun (WGS) entry which is preliminary data.</text>
</comment>
<dbReference type="InterPro" id="IPR055170">
    <property type="entry name" value="GFO_IDH_MocA-like_dom"/>
</dbReference>
<dbReference type="AlphaFoldDB" id="A0A1L8MKS0"/>
<dbReference type="PANTHER" id="PTHR43054:SF1">
    <property type="entry name" value="SCYLLO-INOSITOL 2-DEHYDROGENASE (NADP(+)) IOLU"/>
    <property type="match status" value="1"/>
</dbReference>
<dbReference type="Proteomes" id="UP000182015">
    <property type="component" value="Unassembled WGS sequence"/>
</dbReference>
<dbReference type="InterPro" id="IPR036291">
    <property type="entry name" value="NAD(P)-bd_dom_sf"/>
</dbReference>
<dbReference type="Pfam" id="PF01408">
    <property type="entry name" value="GFO_IDH_MocA"/>
    <property type="match status" value="1"/>
</dbReference>
<dbReference type="EMBL" id="LZDD01000003">
    <property type="protein sequence ID" value="OJF71311.1"/>
    <property type="molecule type" value="Genomic_DNA"/>
</dbReference>
<reference evidence="4" key="1">
    <citation type="submission" date="2016-06" db="EMBL/GenBank/DDBJ databases">
        <authorList>
            <person name="de Vries S.P.W."/>
            <person name="Hadjirin N.F."/>
            <person name="Lay E.M."/>
            <person name="Zadoks R.N."/>
            <person name="Peacock S.J."/>
            <person name="Parkhill J."/>
            <person name="Grant A.J."/>
            <person name="Mcdougall S."/>
            <person name="Holmes M.A."/>
        </authorList>
    </citation>
    <scope>NUCLEOTIDE SEQUENCE [LARGE SCALE GENOMIC DNA]</scope>
    <source>
        <strain evidence="4">NZ1587</strain>
    </source>
</reference>
<dbReference type="SUPFAM" id="SSF55347">
    <property type="entry name" value="Glyceraldehyde-3-phosphate dehydrogenase-like, C-terminal domain"/>
    <property type="match status" value="1"/>
</dbReference>
<dbReference type="Gene3D" id="3.40.50.720">
    <property type="entry name" value="NAD(P)-binding Rossmann-like Domain"/>
    <property type="match status" value="1"/>
</dbReference>
<dbReference type="SUPFAM" id="SSF51735">
    <property type="entry name" value="NAD(P)-binding Rossmann-fold domains"/>
    <property type="match status" value="1"/>
</dbReference>
<evidence type="ECO:0000313" key="4">
    <source>
        <dbReference type="Proteomes" id="UP000182015"/>
    </source>
</evidence>
<dbReference type="RefSeq" id="WP_071794375.1">
    <property type="nucleotide sequence ID" value="NZ_LZDD01000003.1"/>
</dbReference>
<dbReference type="PANTHER" id="PTHR43054">
    <property type="match status" value="1"/>
</dbReference>
<feature type="domain" description="Gfo/Idh/MocA-like oxidoreductase N-terminal" evidence="1">
    <location>
        <begin position="2"/>
        <end position="117"/>
    </location>
</feature>
<feature type="domain" description="GFO/IDH/MocA-like oxidoreductase" evidence="2">
    <location>
        <begin position="138"/>
        <end position="246"/>
    </location>
</feature>
<dbReference type="OrthoDB" id="9815825at2"/>
<evidence type="ECO:0000259" key="2">
    <source>
        <dbReference type="Pfam" id="PF22725"/>
    </source>
</evidence>
<evidence type="ECO:0000313" key="3">
    <source>
        <dbReference type="EMBL" id="OJF71311.1"/>
    </source>
</evidence>
<evidence type="ECO:0000259" key="1">
    <source>
        <dbReference type="Pfam" id="PF01408"/>
    </source>
</evidence>
<dbReference type="GO" id="GO:0000166">
    <property type="term" value="F:nucleotide binding"/>
    <property type="evidence" value="ECO:0007669"/>
    <property type="project" value="InterPro"/>
</dbReference>
<keyword evidence="4" id="KW-1185">Reference proteome</keyword>
<gene>
    <name evidence="3" type="ORF">A9Q68_08940</name>
</gene>